<dbReference type="EMBL" id="CM042029">
    <property type="protein sequence ID" value="KAI3796023.1"/>
    <property type="molecule type" value="Genomic_DNA"/>
</dbReference>
<reference evidence="2" key="1">
    <citation type="journal article" date="2022" name="Mol. Ecol. Resour.">
        <title>The genomes of chicory, endive, great burdock and yacon provide insights into Asteraceae palaeo-polyploidization history and plant inulin production.</title>
        <authorList>
            <person name="Fan W."/>
            <person name="Wang S."/>
            <person name="Wang H."/>
            <person name="Wang A."/>
            <person name="Jiang F."/>
            <person name="Liu H."/>
            <person name="Zhao H."/>
            <person name="Xu D."/>
            <person name="Zhang Y."/>
        </authorList>
    </citation>
    <scope>NUCLEOTIDE SEQUENCE [LARGE SCALE GENOMIC DNA]</scope>
    <source>
        <strain evidence="2">cv. Yunnan</strain>
    </source>
</reference>
<protein>
    <submittedName>
        <fullName evidence="1">Uncharacterized protein</fullName>
    </submittedName>
</protein>
<dbReference type="Proteomes" id="UP001056120">
    <property type="component" value="Linkage Group LG12"/>
</dbReference>
<comment type="caution">
    <text evidence="1">The sequence shown here is derived from an EMBL/GenBank/DDBJ whole genome shotgun (WGS) entry which is preliminary data.</text>
</comment>
<proteinExistence type="predicted"/>
<name>A0ACB9HL32_9ASTR</name>
<organism evidence="1 2">
    <name type="scientific">Smallanthus sonchifolius</name>
    <dbReference type="NCBI Taxonomy" id="185202"/>
    <lineage>
        <taxon>Eukaryota</taxon>
        <taxon>Viridiplantae</taxon>
        <taxon>Streptophyta</taxon>
        <taxon>Embryophyta</taxon>
        <taxon>Tracheophyta</taxon>
        <taxon>Spermatophyta</taxon>
        <taxon>Magnoliopsida</taxon>
        <taxon>eudicotyledons</taxon>
        <taxon>Gunneridae</taxon>
        <taxon>Pentapetalae</taxon>
        <taxon>asterids</taxon>
        <taxon>campanulids</taxon>
        <taxon>Asterales</taxon>
        <taxon>Asteraceae</taxon>
        <taxon>Asteroideae</taxon>
        <taxon>Heliantheae alliance</taxon>
        <taxon>Millerieae</taxon>
        <taxon>Smallanthus</taxon>
    </lineage>
</organism>
<evidence type="ECO:0000313" key="2">
    <source>
        <dbReference type="Proteomes" id="UP001056120"/>
    </source>
</evidence>
<accession>A0ACB9HL32</accession>
<sequence>MGQLSSQPQQKSDGKVDTVKSKDDWDRRLQNSKTSNKLMVIDFSASWCGPSLFMDPVVQELANEFQDVDIIKIDIDDFSGVAEEHEVKAIPTFLLLKKGKERDRVVGVKKDELHRAIEKLRS</sequence>
<evidence type="ECO:0000313" key="1">
    <source>
        <dbReference type="EMBL" id="KAI3796023.1"/>
    </source>
</evidence>
<gene>
    <name evidence="1" type="ORF">L1987_38684</name>
</gene>
<reference evidence="1 2" key="2">
    <citation type="journal article" date="2022" name="Mol. Ecol. Resour.">
        <title>The genomes of chicory, endive, great burdock and yacon provide insights into Asteraceae paleo-polyploidization history and plant inulin production.</title>
        <authorList>
            <person name="Fan W."/>
            <person name="Wang S."/>
            <person name="Wang H."/>
            <person name="Wang A."/>
            <person name="Jiang F."/>
            <person name="Liu H."/>
            <person name="Zhao H."/>
            <person name="Xu D."/>
            <person name="Zhang Y."/>
        </authorList>
    </citation>
    <scope>NUCLEOTIDE SEQUENCE [LARGE SCALE GENOMIC DNA]</scope>
    <source>
        <strain evidence="2">cv. Yunnan</strain>
        <tissue evidence="1">Leaves</tissue>
    </source>
</reference>
<keyword evidence="2" id="KW-1185">Reference proteome</keyword>